<keyword evidence="2" id="KW-1185">Reference proteome</keyword>
<evidence type="ECO:0000313" key="1">
    <source>
        <dbReference type="EMBL" id="RED50569.1"/>
    </source>
</evidence>
<evidence type="ECO:0000313" key="2">
    <source>
        <dbReference type="Proteomes" id="UP000256629"/>
    </source>
</evidence>
<sequence>MISIDRNAIEEAEIMISLSVDNPKKIDTWASLLNATSIGHGFWGVITLPVNIGVSAGINSKNVYWMKYPEHIKWDQLHKYARFPQGIPKAIDETLIQ</sequence>
<name>A0A3D9HM65_9FLAO</name>
<dbReference type="AlphaFoldDB" id="A0A3D9HM65"/>
<reference evidence="1 2" key="1">
    <citation type="submission" date="2018-07" db="EMBL/GenBank/DDBJ databases">
        <title>Genomic Encyclopedia of Type Strains, Phase III (KMG-III): the genomes of soil and plant-associated and newly described type strains.</title>
        <authorList>
            <person name="Whitman W."/>
        </authorList>
    </citation>
    <scope>NUCLEOTIDE SEQUENCE [LARGE SCALE GENOMIC DNA]</scope>
    <source>
        <strain evidence="1 2">CECT 8487</strain>
    </source>
</reference>
<dbReference type="EMBL" id="QRDX01000001">
    <property type="protein sequence ID" value="RED50569.1"/>
    <property type="molecule type" value="Genomic_DNA"/>
</dbReference>
<organism evidence="1 2">
    <name type="scientific">Seonamhaeicola aphaedonensis</name>
    <dbReference type="NCBI Taxonomy" id="1461338"/>
    <lineage>
        <taxon>Bacteria</taxon>
        <taxon>Pseudomonadati</taxon>
        <taxon>Bacteroidota</taxon>
        <taxon>Flavobacteriia</taxon>
        <taxon>Flavobacteriales</taxon>
        <taxon>Flavobacteriaceae</taxon>
    </lineage>
</organism>
<comment type="caution">
    <text evidence="1">The sequence shown here is derived from an EMBL/GenBank/DDBJ whole genome shotgun (WGS) entry which is preliminary data.</text>
</comment>
<dbReference type="RefSeq" id="WP_220340190.1">
    <property type="nucleotide sequence ID" value="NZ_QRDX01000001.1"/>
</dbReference>
<accession>A0A3D9HM65</accession>
<gene>
    <name evidence="1" type="ORF">DFQ02_101603</name>
</gene>
<dbReference type="Proteomes" id="UP000256629">
    <property type="component" value="Unassembled WGS sequence"/>
</dbReference>
<protein>
    <submittedName>
        <fullName evidence="1">Uncharacterized protein</fullName>
    </submittedName>
</protein>
<proteinExistence type="predicted"/>